<feature type="region of interest" description="Disordered" evidence="2">
    <location>
        <begin position="1"/>
        <end position="23"/>
    </location>
</feature>
<dbReference type="Proteomes" id="UP000252355">
    <property type="component" value="Unassembled WGS sequence"/>
</dbReference>
<dbReference type="InterPro" id="IPR052016">
    <property type="entry name" value="Bact_Sigma-Reg"/>
</dbReference>
<evidence type="ECO:0000313" key="5">
    <source>
        <dbReference type="EMBL" id="RCK79424.1"/>
    </source>
</evidence>
<dbReference type="GO" id="GO:0016020">
    <property type="term" value="C:membrane"/>
    <property type="evidence" value="ECO:0007669"/>
    <property type="project" value="InterPro"/>
</dbReference>
<proteinExistence type="predicted"/>
<keyword evidence="3" id="KW-0472">Membrane</keyword>
<organism evidence="5 6">
    <name type="scientific">Candidatus Ozemobacter sibiricus</name>
    <dbReference type="NCBI Taxonomy" id="2268124"/>
    <lineage>
        <taxon>Bacteria</taxon>
        <taxon>Candidatus Ozemobacteria</taxon>
        <taxon>Candidatus Ozemobacterales</taxon>
        <taxon>Candidatus Ozemobacteraceae</taxon>
        <taxon>Candidatus Ozemobacter</taxon>
    </lineage>
</organism>
<dbReference type="Gene3D" id="3.60.40.10">
    <property type="entry name" value="PPM-type phosphatase domain"/>
    <property type="match status" value="1"/>
</dbReference>
<evidence type="ECO:0000256" key="2">
    <source>
        <dbReference type="SAM" id="MobiDB-lite"/>
    </source>
</evidence>
<dbReference type="InterPro" id="IPR003660">
    <property type="entry name" value="HAMP_dom"/>
</dbReference>
<keyword evidence="3" id="KW-1133">Transmembrane helix</keyword>
<accession>A0A367ZMR4</accession>
<reference evidence="5 6" key="1">
    <citation type="submission" date="2018-05" db="EMBL/GenBank/DDBJ databases">
        <title>A metagenomic window into the 2 km-deep terrestrial subsurface aquifer revealed taxonomically and functionally diverse microbial community comprising novel uncultured bacterial lineages.</title>
        <authorList>
            <person name="Kadnikov V.V."/>
            <person name="Mardanov A.V."/>
            <person name="Beletsky A.V."/>
            <person name="Banks D."/>
            <person name="Pimenov N.V."/>
            <person name="Frank Y.A."/>
            <person name="Karnachuk O.V."/>
            <person name="Ravin N.V."/>
        </authorList>
    </citation>
    <scope>NUCLEOTIDE SEQUENCE [LARGE SCALE GENOMIC DNA]</scope>
    <source>
        <strain evidence="5">BY5</strain>
    </source>
</reference>
<evidence type="ECO:0000313" key="6">
    <source>
        <dbReference type="Proteomes" id="UP000252355"/>
    </source>
</evidence>
<feature type="transmembrane region" description="Helical" evidence="3">
    <location>
        <begin position="32"/>
        <end position="55"/>
    </location>
</feature>
<dbReference type="EMBL" id="QOQW01000013">
    <property type="protein sequence ID" value="RCK79424.1"/>
    <property type="molecule type" value="Genomic_DNA"/>
</dbReference>
<dbReference type="AlphaFoldDB" id="A0A367ZMR4"/>
<feature type="transmembrane region" description="Helical" evidence="3">
    <location>
        <begin position="809"/>
        <end position="827"/>
    </location>
</feature>
<evidence type="ECO:0000256" key="1">
    <source>
        <dbReference type="ARBA" id="ARBA00022801"/>
    </source>
</evidence>
<dbReference type="Pfam" id="PF07228">
    <property type="entry name" value="SpoIIE"/>
    <property type="match status" value="1"/>
</dbReference>
<comment type="caution">
    <text evidence="5">The sequence shown here is derived from an EMBL/GenBank/DDBJ whole genome shotgun (WGS) entry which is preliminary data.</text>
</comment>
<keyword evidence="3" id="KW-0812">Transmembrane</keyword>
<dbReference type="PROSITE" id="PS50885">
    <property type="entry name" value="HAMP"/>
    <property type="match status" value="1"/>
</dbReference>
<evidence type="ECO:0000256" key="3">
    <source>
        <dbReference type="SAM" id="Phobius"/>
    </source>
</evidence>
<dbReference type="GO" id="GO:0007165">
    <property type="term" value="P:signal transduction"/>
    <property type="evidence" value="ECO:0007669"/>
    <property type="project" value="InterPro"/>
</dbReference>
<dbReference type="PANTHER" id="PTHR43156">
    <property type="entry name" value="STAGE II SPORULATION PROTEIN E-RELATED"/>
    <property type="match status" value="1"/>
</dbReference>
<feature type="transmembrane region" description="Helical" evidence="3">
    <location>
        <begin position="317"/>
        <end position="333"/>
    </location>
</feature>
<name>A0A367ZMR4_9BACT</name>
<dbReference type="InterPro" id="IPR001932">
    <property type="entry name" value="PPM-type_phosphatase-like_dom"/>
</dbReference>
<feature type="transmembrane region" description="Helical" evidence="3">
    <location>
        <begin position="490"/>
        <end position="512"/>
    </location>
</feature>
<dbReference type="PANTHER" id="PTHR43156:SF2">
    <property type="entry name" value="STAGE II SPORULATION PROTEIN E"/>
    <property type="match status" value="1"/>
</dbReference>
<dbReference type="GO" id="GO:0016791">
    <property type="term" value="F:phosphatase activity"/>
    <property type="evidence" value="ECO:0007669"/>
    <property type="project" value="TreeGrafter"/>
</dbReference>
<dbReference type="SMART" id="SM00331">
    <property type="entry name" value="PP2C_SIG"/>
    <property type="match status" value="1"/>
</dbReference>
<sequence>MSRPSLPAAPLPEASPSGTLRSRPSTAFRPGIWLLQALAFIGIPLLLGLAALELLARQATAEAQHAEIQLLREILTQTAARGHLPTALTALFERLSSLPWTPARFARQASALLRRQPGVFDLFLFDAQGRRVSIPGVPDTLVFASQKFLEALRREDARVPAKLIQGFAGNPRVPARLRASPGLLVDLLNGDRRTWGGWWTLRDRHGKVTGHLIVFAHRAASPPDQTLEQAVARAASQVASRFHLGWYDPLDPGILRPLGASFPADLVSTLPRLSPARPVTEVDGRPLAVHLTETGTVLFGLARHPPRPVTDWRRGQGLLLVGGLLALVLSWAWSPLRSLRTRLILQFLVGGGIPLAVFLGTVLADRDLRERLLVARLQDTNLEILIRLDQDLPTVYTPLLRRYRATMAALHRTPLASATGHLERLADWASRQRGLAVSTGLPQHRVTRVGGRLYLVSASRGTFLDGYVLFVARPYATIQAAARELTGQAALLAGLMLVVSGLVAAGTSRFLLGPITNLQRGLEALRQRDFRHFAPPGHLADLAVVTDRFNQIMARLGELQVARSIQEALWPRAGLAGPGWRVAGACRTATHLGGDHHDWFRCPDGSVLLAIGDVAGHGIPSALVGAAAKALLALTAPLGDPAAILAAMNRGFLDQAGRAKPMSFWVGLFDPTTRRLRFANAGHNFPLAVRPTGELVTAGTPGYPLGTRRHPTYTAGLLDLTTGGRLHLYSDGLIEAHDRTDQPYGYDRFADTASDLLPPGLDRPRAEPFAHQAAQTGEPLRRADGSLVVVLTTAGPHVLLGQVPPPSPTLPVGALAAWLLTANLALVMPAPGRWPRPALAAFLIASLGVAAGLPILVTALFWMRFTTTLTATAEAEELARLGEALVQIDNRFPILLRRRQREFRALLREFERTQALGPLLDRLAIMELGCEFDNGFLISSAGAMLRQYSRMATHHRPFVLLPKDRRRQALQDQLNAGLRPHPAEVELMLEIDLATASLLRTWNFHLKDTEAVSHLMGTLGKVLITGYNQEVLGLAPTAPDQPEDPASVLYGGLFESSAADLKSQLLANLGTFVRAGSGPSILHLYFDILRDALGHGAYALYSSITRSGPRWPSCATCSGRRRWSTRGSGSTPRAPPSGSPSPPASGLPCWRRGPIASNRPAGCAAKSPPWTASGCWSPRSPVATFPTTDCSPSAPMRRWRLVCTRRGF</sequence>
<gene>
    <name evidence="5" type="ORF">OZSIB_0064</name>
</gene>
<feature type="region of interest" description="Disordered" evidence="2">
    <location>
        <begin position="1120"/>
        <end position="1150"/>
    </location>
</feature>
<keyword evidence="1" id="KW-0378">Hydrolase</keyword>
<protein>
    <submittedName>
        <fullName evidence="5">Serine phosphatase RsbU, regulator of sigma subunit</fullName>
    </submittedName>
</protein>
<evidence type="ECO:0000259" key="4">
    <source>
        <dbReference type="PROSITE" id="PS50885"/>
    </source>
</evidence>
<feature type="transmembrane region" description="Helical" evidence="3">
    <location>
        <begin position="345"/>
        <end position="364"/>
    </location>
</feature>
<feature type="compositionally biased region" description="Pro residues" evidence="2">
    <location>
        <begin position="1133"/>
        <end position="1145"/>
    </location>
</feature>
<feature type="domain" description="HAMP" evidence="4">
    <location>
        <begin position="509"/>
        <end position="561"/>
    </location>
</feature>
<feature type="transmembrane region" description="Helical" evidence="3">
    <location>
        <begin position="839"/>
        <end position="863"/>
    </location>
</feature>
<feature type="compositionally biased region" description="Low complexity" evidence="2">
    <location>
        <begin position="1"/>
        <end position="17"/>
    </location>
</feature>
<dbReference type="InterPro" id="IPR036457">
    <property type="entry name" value="PPM-type-like_dom_sf"/>
</dbReference>